<gene>
    <name evidence="3" type="ORF">LY90DRAFT_512667</name>
</gene>
<feature type="domain" description="Cyclin-like" evidence="2">
    <location>
        <begin position="151"/>
        <end position="258"/>
    </location>
</feature>
<proteinExistence type="inferred from homology"/>
<dbReference type="Proteomes" id="UP000193920">
    <property type="component" value="Unassembled WGS sequence"/>
</dbReference>
<reference evidence="3 4" key="1">
    <citation type="submission" date="2016-08" db="EMBL/GenBank/DDBJ databases">
        <title>A Parts List for Fungal Cellulosomes Revealed by Comparative Genomics.</title>
        <authorList>
            <consortium name="DOE Joint Genome Institute"/>
            <person name="Haitjema C.H."/>
            <person name="Gilmore S.P."/>
            <person name="Henske J.K."/>
            <person name="Solomon K.V."/>
            <person name="De Groot R."/>
            <person name="Kuo A."/>
            <person name="Mondo S.J."/>
            <person name="Salamov A.A."/>
            <person name="Labutti K."/>
            <person name="Zhao Z."/>
            <person name="Chiniquy J."/>
            <person name="Barry K."/>
            <person name="Brewer H.M."/>
            <person name="Purvine S.O."/>
            <person name="Wright A.T."/>
            <person name="Boxma B."/>
            <person name="Van Alen T."/>
            <person name="Hackstein J.H."/>
            <person name="Baker S.E."/>
            <person name="Grigoriev I.V."/>
            <person name="O'Malley M.A."/>
        </authorList>
    </citation>
    <scope>NUCLEOTIDE SEQUENCE [LARGE SCALE GENOMIC DNA]</scope>
    <source>
        <strain evidence="3 4">G1</strain>
    </source>
</reference>
<dbReference type="Gene3D" id="1.10.472.10">
    <property type="entry name" value="Cyclin-like"/>
    <property type="match status" value="2"/>
</dbReference>
<dbReference type="SMART" id="SM00385">
    <property type="entry name" value="CYCLIN"/>
    <property type="match status" value="2"/>
</dbReference>
<evidence type="ECO:0000313" key="3">
    <source>
        <dbReference type="EMBL" id="ORY30436.1"/>
    </source>
</evidence>
<dbReference type="GO" id="GO:0006357">
    <property type="term" value="P:regulation of transcription by RNA polymerase II"/>
    <property type="evidence" value="ECO:0007669"/>
    <property type="project" value="InterPro"/>
</dbReference>
<dbReference type="OrthoDB" id="2135001at2759"/>
<dbReference type="EMBL" id="MCOG01000174">
    <property type="protein sequence ID" value="ORY30436.1"/>
    <property type="molecule type" value="Genomic_DNA"/>
</dbReference>
<dbReference type="AlphaFoldDB" id="A0A1Y2B6X9"/>
<evidence type="ECO:0000256" key="1">
    <source>
        <dbReference type="RuleBase" id="RU000383"/>
    </source>
</evidence>
<comment type="similarity">
    <text evidence="1">Belongs to the cyclin family.</text>
</comment>
<evidence type="ECO:0000259" key="2">
    <source>
        <dbReference type="SMART" id="SM00385"/>
    </source>
</evidence>
<dbReference type="STRING" id="1754190.A0A1Y2B6X9"/>
<dbReference type="InterPro" id="IPR043198">
    <property type="entry name" value="Cyclin/Ssn8"/>
</dbReference>
<dbReference type="GO" id="GO:0016538">
    <property type="term" value="F:cyclin-dependent protein serine/threonine kinase regulator activity"/>
    <property type="evidence" value="ECO:0007669"/>
    <property type="project" value="InterPro"/>
</dbReference>
<sequence>MKSEPQCQNIQKYYPYQTKSKSATYKSLSANVYEHKFKQRNSVNKTIYHDKYVSKPISTYPSSFSSKKTNLEPPVKSIGHYYVKSPLSTDISLDNVDNINELIIQKRKEKRATRNTNKWLYTFEELRSMKKPCRKYITFEEELIQRAKAIHFIKTVCLKLNLGHHVLSAASIFLHRYYVRKAIQDSRYQDIASACIFLACKLFESKDMRSMRQIVSTCAKVSMKNNDFEVDSKLFGTWERNIVHNEMEILQVICYDLELELPSTYIQEYTKALKTSEKLNKYIYCVINDCLTTTLCLRHRWNVIVAAALYVSAKLIGEQIYCDGNKNWWSQFSINENEMKNIIREILIIYQSEIESIPDRQSPMTTSSLNVMSPPLSNPHPSQISSLSTSQLKSELEQAMPYSGNEEGMIPINIGSNQIPPSPTLSETSEISVNKKLSKTMSYGSYKGRSTTKKGINLRSYLNSSRASAMKE</sequence>
<organism evidence="3 4">
    <name type="scientific">Neocallimastix californiae</name>
    <dbReference type="NCBI Taxonomy" id="1754190"/>
    <lineage>
        <taxon>Eukaryota</taxon>
        <taxon>Fungi</taxon>
        <taxon>Fungi incertae sedis</taxon>
        <taxon>Chytridiomycota</taxon>
        <taxon>Chytridiomycota incertae sedis</taxon>
        <taxon>Neocallimastigomycetes</taxon>
        <taxon>Neocallimastigales</taxon>
        <taxon>Neocallimastigaceae</taxon>
        <taxon>Neocallimastix</taxon>
    </lineage>
</organism>
<name>A0A1Y2B6X9_9FUNG</name>
<keyword evidence="4" id="KW-1185">Reference proteome</keyword>
<accession>A0A1Y2B6X9</accession>
<evidence type="ECO:0000313" key="4">
    <source>
        <dbReference type="Proteomes" id="UP000193920"/>
    </source>
</evidence>
<keyword evidence="1" id="KW-0195">Cyclin</keyword>
<comment type="caution">
    <text evidence="3">The sequence shown here is derived from an EMBL/GenBank/DDBJ whole genome shotgun (WGS) entry which is preliminary data.</text>
</comment>
<dbReference type="PANTHER" id="PTHR10026">
    <property type="entry name" value="CYCLIN"/>
    <property type="match status" value="1"/>
</dbReference>
<dbReference type="Pfam" id="PF00134">
    <property type="entry name" value="Cyclin_N"/>
    <property type="match status" value="1"/>
</dbReference>
<protein>
    <submittedName>
        <fullName evidence="3">Cyclin-like protein</fullName>
    </submittedName>
</protein>
<feature type="domain" description="Cyclin-like" evidence="2">
    <location>
        <begin position="264"/>
        <end position="348"/>
    </location>
</feature>
<dbReference type="InterPro" id="IPR006671">
    <property type="entry name" value="Cyclin_N"/>
</dbReference>
<dbReference type="SUPFAM" id="SSF47954">
    <property type="entry name" value="Cyclin-like"/>
    <property type="match status" value="2"/>
</dbReference>
<dbReference type="InterPro" id="IPR036915">
    <property type="entry name" value="Cyclin-like_sf"/>
</dbReference>
<dbReference type="CDD" id="cd20546">
    <property type="entry name" value="CYCLIN_SpCG1C_ScCTK2-like_rpt2"/>
    <property type="match status" value="1"/>
</dbReference>
<dbReference type="InterPro" id="IPR013763">
    <property type="entry name" value="Cyclin-like_dom"/>
</dbReference>